<dbReference type="InterPro" id="IPR051604">
    <property type="entry name" value="Ergot_Alk_Oxidoreductase"/>
</dbReference>
<accession>A0ABY6J2Y1</accession>
<organism evidence="2 3">
    <name type="scientific">Chitinophaga horti</name>
    <dbReference type="NCBI Taxonomy" id="2920382"/>
    <lineage>
        <taxon>Bacteria</taxon>
        <taxon>Pseudomonadati</taxon>
        <taxon>Bacteroidota</taxon>
        <taxon>Chitinophagia</taxon>
        <taxon>Chitinophagales</taxon>
        <taxon>Chitinophagaceae</taxon>
        <taxon>Chitinophaga</taxon>
    </lineage>
</organism>
<dbReference type="Pfam" id="PF05368">
    <property type="entry name" value="NmrA"/>
    <property type="match status" value="1"/>
</dbReference>
<dbReference type="InterPro" id="IPR008030">
    <property type="entry name" value="NmrA-like"/>
</dbReference>
<protein>
    <submittedName>
        <fullName evidence="2">NAD(P)H-binding protein</fullName>
    </submittedName>
</protein>
<dbReference type="EMBL" id="CP107006">
    <property type="protein sequence ID" value="UYQ93865.1"/>
    <property type="molecule type" value="Genomic_DNA"/>
</dbReference>
<evidence type="ECO:0000313" key="2">
    <source>
        <dbReference type="EMBL" id="UYQ93865.1"/>
    </source>
</evidence>
<proteinExistence type="predicted"/>
<evidence type="ECO:0000259" key="1">
    <source>
        <dbReference type="Pfam" id="PF05368"/>
    </source>
</evidence>
<dbReference type="PANTHER" id="PTHR43162">
    <property type="match status" value="1"/>
</dbReference>
<dbReference type="Gene3D" id="3.90.25.10">
    <property type="entry name" value="UDP-galactose 4-epimerase, domain 1"/>
    <property type="match status" value="1"/>
</dbReference>
<dbReference type="PANTHER" id="PTHR43162:SF1">
    <property type="entry name" value="PRESTALK A DIFFERENTIATION PROTEIN A"/>
    <property type="match status" value="1"/>
</dbReference>
<keyword evidence="3" id="KW-1185">Reference proteome</keyword>
<feature type="domain" description="NmrA-like" evidence="1">
    <location>
        <begin position="2"/>
        <end position="249"/>
    </location>
</feature>
<dbReference type="Gene3D" id="3.40.50.720">
    <property type="entry name" value="NAD(P)-binding Rossmann-like Domain"/>
    <property type="match status" value="1"/>
</dbReference>
<gene>
    <name evidence="2" type="ORF">MKQ68_01990</name>
</gene>
<dbReference type="RefSeq" id="WP_264281855.1">
    <property type="nucleotide sequence ID" value="NZ_CP107006.1"/>
</dbReference>
<sequence length="294" mass="30673">MKIIVTGSLGNIGLPLTKNLVAAGHQVIVVSSRADKASAIQQLGAEAAIGSVSDAAFLTNLFTGADAVWAMTPPNMGGSNVIKNTVNAGRAYAEAIKSSGVKRVVMLSSIGADLPSGTGPIESVHHIENIYRELDGVNITFLRAGYFYTNFYNDVPLIKSAGIMGGNFAAHTQVPLAHPEDIATIAAEELQQPGNGKNVRYVVSEVRQPAEVAAAVGTAIGNPALQWVEFTNEQSLQGMTQAGVPQEIAALYTELGAALHDGRLNGDFIKSGSPLAGKVKLEAFAQEFAGKFVG</sequence>
<dbReference type="SUPFAM" id="SSF51735">
    <property type="entry name" value="NAD(P)-binding Rossmann-fold domains"/>
    <property type="match status" value="1"/>
</dbReference>
<evidence type="ECO:0000313" key="3">
    <source>
        <dbReference type="Proteomes" id="UP001162741"/>
    </source>
</evidence>
<reference evidence="2" key="1">
    <citation type="submission" date="2022-10" db="EMBL/GenBank/DDBJ databases">
        <title>Chitinophaga sp. nov., isolated from soil.</title>
        <authorList>
            <person name="Jeon C.O."/>
        </authorList>
    </citation>
    <scope>NUCLEOTIDE SEQUENCE</scope>
    <source>
        <strain evidence="2">R8</strain>
    </source>
</reference>
<dbReference type="Proteomes" id="UP001162741">
    <property type="component" value="Chromosome"/>
</dbReference>
<name>A0ABY6J2Y1_9BACT</name>
<dbReference type="InterPro" id="IPR036291">
    <property type="entry name" value="NAD(P)-bd_dom_sf"/>
</dbReference>